<evidence type="ECO:0000259" key="3">
    <source>
        <dbReference type="PROSITE" id="PS50157"/>
    </source>
</evidence>
<feature type="compositionally biased region" description="Low complexity" evidence="2">
    <location>
        <begin position="69"/>
        <end position="80"/>
    </location>
</feature>
<evidence type="ECO:0000313" key="4">
    <source>
        <dbReference type="Proteomes" id="UP000887566"/>
    </source>
</evidence>
<reference evidence="5" key="1">
    <citation type="submission" date="2022-11" db="UniProtKB">
        <authorList>
            <consortium name="WormBaseParasite"/>
        </authorList>
    </citation>
    <scope>IDENTIFICATION</scope>
</reference>
<dbReference type="Proteomes" id="UP000887566">
    <property type="component" value="Unplaced"/>
</dbReference>
<keyword evidence="1" id="KW-0863">Zinc-finger</keyword>
<feature type="compositionally biased region" description="Basic and acidic residues" evidence="2">
    <location>
        <begin position="250"/>
        <end position="263"/>
    </location>
</feature>
<keyword evidence="1" id="KW-0479">Metal-binding</keyword>
<feature type="domain" description="C2H2-type" evidence="3">
    <location>
        <begin position="487"/>
        <end position="511"/>
    </location>
</feature>
<evidence type="ECO:0000256" key="2">
    <source>
        <dbReference type="SAM" id="MobiDB-lite"/>
    </source>
</evidence>
<feature type="compositionally biased region" description="Polar residues" evidence="2">
    <location>
        <begin position="35"/>
        <end position="52"/>
    </location>
</feature>
<dbReference type="WBParaSite" id="PSAMB.scaffold307size57765.g4541.t1">
    <property type="protein sequence ID" value="PSAMB.scaffold307size57765.g4541.t1"/>
    <property type="gene ID" value="PSAMB.scaffold307size57765.g4541"/>
</dbReference>
<evidence type="ECO:0000313" key="5">
    <source>
        <dbReference type="WBParaSite" id="PSAMB.scaffold307size57765.g4541.t1"/>
    </source>
</evidence>
<dbReference type="SMART" id="SM00355">
    <property type="entry name" value="ZnF_C2H2"/>
    <property type="match status" value="2"/>
</dbReference>
<evidence type="ECO:0000256" key="1">
    <source>
        <dbReference type="PROSITE-ProRule" id="PRU00042"/>
    </source>
</evidence>
<feature type="region of interest" description="Disordered" evidence="2">
    <location>
        <begin position="21"/>
        <end position="92"/>
    </location>
</feature>
<dbReference type="GO" id="GO:0008270">
    <property type="term" value="F:zinc ion binding"/>
    <property type="evidence" value="ECO:0007669"/>
    <property type="project" value="UniProtKB-KW"/>
</dbReference>
<accession>A0A914W397</accession>
<dbReference type="PROSITE" id="PS00028">
    <property type="entry name" value="ZINC_FINGER_C2H2_1"/>
    <property type="match status" value="2"/>
</dbReference>
<proteinExistence type="predicted"/>
<keyword evidence="4" id="KW-1185">Reference proteome</keyword>
<dbReference type="PROSITE" id="PS50157">
    <property type="entry name" value="ZINC_FINGER_C2H2_2"/>
    <property type="match status" value="1"/>
</dbReference>
<feature type="region of interest" description="Disordered" evidence="2">
    <location>
        <begin position="223"/>
        <end position="341"/>
    </location>
</feature>
<dbReference type="InterPro" id="IPR013087">
    <property type="entry name" value="Znf_C2H2_type"/>
</dbReference>
<protein>
    <submittedName>
        <fullName evidence="5">C2H2-type domain-containing protein</fullName>
    </submittedName>
</protein>
<dbReference type="AlphaFoldDB" id="A0A914W397"/>
<name>A0A914W397_9BILA</name>
<feature type="compositionally biased region" description="Basic and acidic residues" evidence="2">
    <location>
        <begin position="305"/>
        <end position="318"/>
    </location>
</feature>
<keyword evidence="1" id="KW-0862">Zinc</keyword>
<sequence>MDKTAKDASYLNAIGICEIGSPNVDNDSAGHEKNAQSATEQSTKTPDASNSKKAPKARKSFGVSSSKRASAVSPPSLSPAEQAVDSTKSTTTPAQSVLRVIPLVVNAERRAAMSMQMKSTGSSPSVAASMSESRRIESFNSAKEVKTENMPSPSCSNAVAAENTTSLFSNGGTKGDKSAITVTAGGQTVRVVRLPAGNFRINPQREVLLNGLLERKMAALKSQSAQMAAKRSLSPAKPHTSPPKKKRNRKSEGAERNHKKAEPDVPVEPPPRRDGRPRRSAAPKSFKSSLNPRAYEEEATTSDSDDNREKPRAEEKAKAVGSASQSTAEGVVRPLQQQHERPLQDRPLTAMTVMPRVLSASPAGFDKSVEQLLLTPLSLFQCQLCGIYLPKKDVTLNHIKRTHRVEDDQRAANNCIMVKKDRALAPPLSREPLHLRKIADAASASVSTTSKVVPTTAAEMSPTLERADEVKITAGTGIRRANLTSKYRCQQCRKLFDNRQSAQLHHELVHS</sequence>
<organism evidence="4 5">
    <name type="scientific">Plectus sambesii</name>
    <dbReference type="NCBI Taxonomy" id="2011161"/>
    <lineage>
        <taxon>Eukaryota</taxon>
        <taxon>Metazoa</taxon>
        <taxon>Ecdysozoa</taxon>
        <taxon>Nematoda</taxon>
        <taxon>Chromadorea</taxon>
        <taxon>Plectida</taxon>
        <taxon>Plectina</taxon>
        <taxon>Plectoidea</taxon>
        <taxon>Plectidae</taxon>
        <taxon>Plectus</taxon>
    </lineage>
</organism>